<protein>
    <submittedName>
        <fullName evidence="1">Uncharacterized protein</fullName>
    </submittedName>
</protein>
<dbReference type="Proteomes" id="UP000308600">
    <property type="component" value="Unassembled WGS sequence"/>
</dbReference>
<proteinExistence type="predicted"/>
<reference evidence="1 2" key="1">
    <citation type="journal article" date="2019" name="Nat. Ecol. Evol.">
        <title>Megaphylogeny resolves global patterns of mushroom evolution.</title>
        <authorList>
            <person name="Varga T."/>
            <person name="Krizsan K."/>
            <person name="Foldi C."/>
            <person name="Dima B."/>
            <person name="Sanchez-Garcia M."/>
            <person name="Sanchez-Ramirez S."/>
            <person name="Szollosi G.J."/>
            <person name="Szarkandi J.G."/>
            <person name="Papp V."/>
            <person name="Albert L."/>
            <person name="Andreopoulos W."/>
            <person name="Angelini C."/>
            <person name="Antonin V."/>
            <person name="Barry K.W."/>
            <person name="Bougher N.L."/>
            <person name="Buchanan P."/>
            <person name="Buyck B."/>
            <person name="Bense V."/>
            <person name="Catcheside P."/>
            <person name="Chovatia M."/>
            <person name="Cooper J."/>
            <person name="Damon W."/>
            <person name="Desjardin D."/>
            <person name="Finy P."/>
            <person name="Geml J."/>
            <person name="Haridas S."/>
            <person name="Hughes K."/>
            <person name="Justo A."/>
            <person name="Karasinski D."/>
            <person name="Kautmanova I."/>
            <person name="Kiss B."/>
            <person name="Kocsube S."/>
            <person name="Kotiranta H."/>
            <person name="LaButti K.M."/>
            <person name="Lechner B.E."/>
            <person name="Liimatainen K."/>
            <person name="Lipzen A."/>
            <person name="Lukacs Z."/>
            <person name="Mihaltcheva S."/>
            <person name="Morgado L.N."/>
            <person name="Niskanen T."/>
            <person name="Noordeloos M.E."/>
            <person name="Ohm R.A."/>
            <person name="Ortiz-Santana B."/>
            <person name="Ovrebo C."/>
            <person name="Racz N."/>
            <person name="Riley R."/>
            <person name="Savchenko A."/>
            <person name="Shiryaev A."/>
            <person name="Soop K."/>
            <person name="Spirin V."/>
            <person name="Szebenyi C."/>
            <person name="Tomsovsky M."/>
            <person name="Tulloss R.E."/>
            <person name="Uehling J."/>
            <person name="Grigoriev I.V."/>
            <person name="Vagvolgyi C."/>
            <person name="Papp T."/>
            <person name="Martin F.M."/>
            <person name="Miettinen O."/>
            <person name="Hibbett D.S."/>
            <person name="Nagy L.G."/>
        </authorList>
    </citation>
    <scope>NUCLEOTIDE SEQUENCE [LARGE SCALE GENOMIC DNA]</scope>
    <source>
        <strain evidence="1 2">NL-1719</strain>
    </source>
</reference>
<accession>A0ACD2ZXX4</accession>
<evidence type="ECO:0000313" key="2">
    <source>
        <dbReference type="Proteomes" id="UP000308600"/>
    </source>
</evidence>
<gene>
    <name evidence="1" type="ORF">BDN72DRAFT_906997</name>
</gene>
<name>A0ACD2ZXX4_9AGAR</name>
<dbReference type="EMBL" id="ML209567">
    <property type="protein sequence ID" value="TFK58183.1"/>
    <property type="molecule type" value="Genomic_DNA"/>
</dbReference>
<organism evidence="1 2">
    <name type="scientific">Pluteus cervinus</name>
    <dbReference type="NCBI Taxonomy" id="181527"/>
    <lineage>
        <taxon>Eukaryota</taxon>
        <taxon>Fungi</taxon>
        <taxon>Dikarya</taxon>
        <taxon>Basidiomycota</taxon>
        <taxon>Agaricomycotina</taxon>
        <taxon>Agaricomycetes</taxon>
        <taxon>Agaricomycetidae</taxon>
        <taxon>Agaricales</taxon>
        <taxon>Pluteineae</taxon>
        <taxon>Pluteaceae</taxon>
        <taxon>Pluteus</taxon>
    </lineage>
</organism>
<evidence type="ECO:0000313" key="1">
    <source>
        <dbReference type="EMBL" id="TFK58183.1"/>
    </source>
</evidence>
<keyword evidence="2" id="KW-1185">Reference proteome</keyword>
<sequence length="285" mass="31721">MSMLSPSNVFQFPSPDQEANFPLADDPFITDIDSCSGCSLDYDSDRSSDVFYSCPSSPTLPDRAPLSFPELPSLACLTDEFVAQQRKLSEIGQWVQAAADCLITENTVADQARLLDTIGNEFAQIAVELECIESEIQTYIGRLTFIKQDVACRKCRAPCIQPYVLPCFHIFCGQCLEGPWRQRLDVRLDNSMLSGGELARDLLDSFPQTEAGFQRFLRRINHFDKEVGLAFTAYESPCCGELIDSPPVRVVPLSDLCSKLAECTASDLDDGLDEPIYFSRMFSLS</sequence>